<gene>
    <name evidence="3" type="ORF">E3P86_01402</name>
</gene>
<dbReference type="Pfam" id="PF01593">
    <property type="entry name" value="Amino_oxidase"/>
    <property type="match status" value="1"/>
</dbReference>
<dbReference type="Gene3D" id="3.90.660.20">
    <property type="entry name" value="Protoporphyrinogen oxidase, mitochondrial, domain 2"/>
    <property type="match status" value="1"/>
</dbReference>
<dbReference type="InterPro" id="IPR050464">
    <property type="entry name" value="Zeta_carotene_desat/Oxidored"/>
</dbReference>
<keyword evidence="1" id="KW-0472">Membrane</keyword>
<protein>
    <recommendedName>
        <fullName evidence="2">Amine oxidase domain-containing protein</fullName>
    </recommendedName>
</protein>
<dbReference type="PANTHER" id="PTHR42923">
    <property type="entry name" value="PROTOPORPHYRINOGEN OXIDASE"/>
    <property type="match status" value="1"/>
</dbReference>
<feature type="domain" description="Amine oxidase" evidence="2">
    <location>
        <begin position="37"/>
        <end position="286"/>
    </location>
</feature>
<dbReference type="Gene3D" id="3.50.50.60">
    <property type="entry name" value="FAD/NAD(P)-binding domain"/>
    <property type="match status" value="1"/>
</dbReference>
<sequence>MSDITIGDYLRKEKYSAAFINNYLIPMSAAIWSTPPDSVALDFPASTLIRFMHNHHLLQIADRTQWLTIKGGSKYYVNEIIKNMKEGTTHLSTPISSLRRLHNGTVELSTANEDKWFFDHVILATHADTSMSIINEDLSEKEKGLLSNFKFSSNEAVLHYDEKLMPTRREAWTSWNFLSNADEKSNVNNQVSFIPRTYWMNLLQSLSEENYGNVLVTLNPPLEPREDCVIGRWSYEHPLISADAVQAQGPMNDIQGKDGLSFAGAWLKYGFHEDGFISGYNAVKTINGLTVAAPFDLISPERQVDQVNAQVRFMLYILQYLRMNKVLISFVVIIASVYLSID</sequence>
<organism evidence="3 4">
    <name type="scientific">Wallemia ichthyophaga</name>
    <dbReference type="NCBI Taxonomy" id="245174"/>
    <lineage>
        <taxon>Eukaryota</taxon>
        <taxon>Fungi</taxon>
        <taxon>Dikarya</taxon>
        <taxon>Basidiomycota</taxon>
        <taxon>Wallemiomycotina</taxon>
        <taxon>Wallemiomycetes</taxon>
        <taxon>Wallemiales</taxon>
        <taxon>Wallemiaceae</taxon>
        <taxon>Wallemia</taxon>
    </lineage>
</organism>
<reference evidence="3 4" key="1">
    <citation type="submission" date="2019-03" db="EMBL/GenBank/DDBJ databases">
        <title>Sequencing 23 genomes of Wallemia ichthyophaga.</title>
        <authorList>
            <person name="Gostincar C."/>
        </authorList>
    </citation>
    <scope>NUCLEOTIDE SEQUENCE [LARGE SCALE GENOMIC DNA]</scope>
    <source>
        <strain evidence="3 4">EXF-6200</strain>
    </source>
</reference>
<dbReference type="EMBL" id="SPOI01000047">
    <property type="protein sequence ID" value="TIB38883.1"/>
    <property type="molecule type" value="Genomic_DNA"/>
</dbReference>
<keyword evidence="1" id="KW-0812">Transmembrane</keyword>
<proteinExistence type="predicted"/>
<dbReference type="InterPro" id="IPR002937">
    <property type="entry name" value="Amino_oxidase"/>
</dbReference>
<keyword evidence="1" id="KW-1133">Transmembrane helix</keyword>
<dbReference type="GO" id="GO:0016491">
    <property type="term" value="F:oxidoreductase activity"/>
    <property type="evidence" value="ECO:0007669"/>
    <property type="project" value="InterPro"/>
</dbReference>
<dbReference type="PANTHER" id="PTHR42923:SF17">
    <property type="entry name" value="AMINE OXIDASE DOMAIN-CONTAINING PROTEIN"/>
    <property type="match status" value="1"/>
</dbReference>
<accession>A0A4T0J8G0</accession>
<dbReference type="InterPro" id="IPR036188">
    <property type="entry name" value="FAD/NAD-bd_sf"/>
</dbReference>
<dbReference type="Proteomes" id="UP000310689">
    <property type="component" value="Unassembled WGS sequence"/>
</dbReference>
<dbReference type="SUPFAM" id="SSF51905">
    <property type="entry name" value="FAD/NAD(P)-binding domain"/>
    <property type="match status" value="1"/>
</dbReference>
<feature type="transmembrane region" description="Helical" evidence="1">
    <location>
        <begin position="323"/>
        <end position="341"/>
    </location>
</feature>
<dbReference type="Gene3D" id="1.10.3110.10">
    <property type="entry name" value="protoporphyrinogen ix oxidase, domain 3"/>
    <property type="match status" value="1"/>
</dbReference>
<evidence type="ECO:0000256" key="1">
    <source>
        <dbReference type="SAM" id="Phobius"/>
    </source>
</evidence>
<name>A0A4T0J8G0_WALIC</name>
<evidence type="ECO:0000313" key="3">
    <source>
        <dbReference type="EMBL" id="TIB38883.1"/>
    </source>
</evidence>
<comment type="caution">
    <text evidence="3">The sequence shown here is derived from an EMBL/GenBank/DDBJ whole genome shotgun (WGS) entry which is preliminary data.</text>
</comment>
<dbReference type="AlphaFoldDB" id="A0A4T0J8G0"/>
<evidence type="ECO:0000313" key="4">
    <source>
        <dbReference type="Proteomes" id="UP000310689"/>
    </source>
</evidence>
<evidence type="ECO:0000259" key="2">
    <source>
        <dbReference type="Pfam" id="PF01593"/>
    </source>
</evidence>